<dbReference type="InterPro" id="IPR029487">
    <property type="entry name" value="NEL_dom"/>
</dbReference>
<comment type="similarity">
    <text evidence="1">Belongs to the LRR-containing bacterial E3 ligase family.</text>
</comment>
<protein>
    <recommendedName>
        <fullName evidence="3">NEL domain-containing protein</fullName>
    </recommendedName>
</protein>
<keyword evidence="1" id="KW-1035">Host cytoplasm</keyword>
<dbReference type="Pfam" id="PF14496">
    <property type="entry name" value="NEL"/>
    <property type="match status" value="1"/>
</dbReference>
<dbReference type="PROSITE" id="PS52053">
    <property type="entry name" value="NEL"/>
    <property type="match status" value="1"/>
</dbReference>
<dbReference type="AlphaFoldDB" id="F0Q4K0"/>
<keyword evidence="1" id="KW-0832">Ubl conjugation</keyword>
<accession>F0Q4K0</accession>
<sequence length="497" mass="55126">MAPRARLPLPDLNAAPEPPVLLPDLNAEPEPPVLLPDLNAEPEPPVLLPDLNAMPALPEPADAEMPLVPDLLLLPYADPAEFGIQGEPVPAHVFRLLDQLRQHPDQAQRALSVAFDLLADIGPDPELREGLEQRHEQEAERNPRLAALIWQLIHQVNRMEVEDEEGSEGEPGEVDAVTALALDLATQQHPLGVEMARWTHGGGEALRNLELGRFDDETHAPAFARLLGRLREANAQGESSAVAAQRAGQVTSVINAICASSTLREQVFLIAQTALGSCHDNVLEGFSKVLLAVRDHQMVDEIRAGRMGAPQFHRWAGQQLRLALLEKEVTWFIHRHLQRPDLEDSHRMNLEREPLEHLLRAKQALGPRLDLPEGTFFDVAGRSTSLLTPRALIAMEQAVLRQARDPAVYREFLMGHSTWRAGMQALHPREFQEHFRLRDADPFFDADIPEGLEEQADYAARARQVEAHWRRAEDRLLLQLAGLAPPEPQAGASPSGA</sequence>
<gene>
    <name evidence="4" type="ordered locus">Acav_0448</name>
</gene>
<dbReference type="GeneID" id="34238682"/>
<name>F0Q4K0_PARA1</name>
<comment type="PTM">
    <text evidence="1">Ubiquitinated in the presence of host E1 ubiquitin-activating enzyme, E2 ubiquitin-conjugating enzyme and ubiquitin.</text>
</comment>
<dbReference type="HOGENOM" id="CLU_596696_0_0_4"/>
<dbReference type="KEGG" id="aaa:Acav_0448"/>
<evidence type="ECO:0000256" key="1">
    <source>
        <dbReference type="PROSITE-ProRule" id="PRU01398"/>
    </source>
</evidence>
<keyword evidence="5" id="KW-1185">Reference proteome</keyword>
<organism evidence="4 5">
    <name type="scientific">Paracidovorax avenae (strain ATCC 19860 / DSM 7227 / CCUG 15838 / JCM 20985 / LMG 2117 / NCPPB 1011)</name>
    <name type="common">Acidovorax avenae</name>
    <dbReference type="NCBI Taxonomy" id="643561"/>
    <lineage>
        <taxon>Bacteria</taxon>
        <taxon>Pseudomonadati</taxon>
        <taxon>Pseudomonadota</taxon>
        <taxon>Betaproteobacteria</taxon>
        <taxon>Burkholderiales</taxon>
        <taxon>Comamonadaceae</taxon>
        <taxon>Paracidovorax</taxon>
    </lineage>
</organism>
<dbReference type="GO" id="GO:0005576">
    <property type="term" value="C:extracellular region"/>
    <property type="evidence" value="ECO:0007669"/>
    <property type="project" value="UniProtKB-UniRule"/>
</dbReference>
<dbReference type="RefSeq" id="WP_013592941.1">
    <property type="nucleotide sequence ID" value="NC_015138.1"/>
</dbReference>
<keyword evidence="1" id="KW-0808">Transferase</keyword>
<dbReference type="GO" id="GO:0004842">
    <property type="term" value="F:ubiquitin-protein transferase activity"/>
    <property type="evidence" value="ECO:0007669"/>
    <property type="project" value="UniProtKB-UniRule"/>
</dbReference>
<dbReference type="Gene3D" id="1.20.58.360">
    <property type="entry name" value="Shigella T3SS effector IpaH defines"/>
    <property type="match status" value="1"/>
</dbReference>
<feature type="active site" description="Glycyl thioester intermediate" evidence="1">
    <location>
        <position position="278"/>
    </location>
</feature>
<keyword evidence="1" id="KW-0833">Ubl conjugation pathway</keyword>
<keyword evidence="1" id="KW-0964">Secreted</keyword>
<dbReference type="OrthoDB" id="8807733at2"/>
<proteinExistence type="inferred from homology"/>
<feature type="region of interest" description="Disordered" evidence="2">
    <location>
        <begin position="1"/>
        <end position="38"/>
    </location>
</feature>
<dbReference type="Proteomes" id="UP000002482">
    <property type="component" value="Chromosome"/>
</dbReference>
<evidence type="ECO:0000313" key="4">
    <source>
        <dbReference type="EMBL" id="ADX44371.1"/>
    </source>
</evidence>
<reference evidence="4" key="1">
    <citation type="submission" date="2011-02" db="EMBL/GenBank/DDBJ databases">
        <title>Complete sequence of Acidovorax avenae subsp. avenae ATCC 19860.</title>
        <authorList>
            <consortium name="US DOE Joint Genome Institute"/>
            <person name="Lucas S."/>
            <person name="Copeland A."/>
            <person name="Lapidus A."/>
            <person name="Cheng J.-F."/>
            <person name="Goodwin L."/>
            <person name="Pitluck S."/>
            <person name="Chertkov O."/>
            <person name="Held B."/>
            <person name="Detter J.C."/>
            <person name="Han C."/>
            <person name="Tapia R."/>
            <person name="Land M."/>
            <person name="Hauser L."/>
            <person name="Kyrpides N."/>
            <person name="Ivanova N."/>
            <person name="Ovchinnikova G."/>
            <person name="Pagani I."/>
            <person name="Gordon S."/>
            <person name="Woyke T."/>
        </authorList>
    </citation>
    <scope>NUCLEOTIDE SEQUENCE</scope>
    <source>
        <strain evidence="4">ATCC 19860</strain>
    </source>
</reference>
<feature type="domain" description="NEL" evidence="3">
    <location>
        <begin position="190"/>
        <end position="497"/>
    </location>
</feature>
<evidence type="ECO:0000256" key="2">
    <source>
        <dbReference type="SAM" id="MobiDB-lite"/>
    </source>
</evidence>
<evidence type="ECO:0000313" key="5">
    <source>
        <dbReference type="Proteomes" id="UP000002482"/>
    </source>
</evidence>
<evidence type="ECO:0000259" key="3">
    <source>
        <dbReference type="PROSITE" id="PS52053"/>
    </source>
</evidence>
<dbReference type="EMBL" id="CP002521">
    <property type="protein sequence ID" value="ADX44371.1"/>
    <property type="molecule type" value="Genomic_DNA"/>
</dbReference>
<dbReference type="Gene3D" id="1.20.1270.130">
    <property type="entry name" value="Shigella T3SS effector IpaH domain"/>
    <property type="match status" value="1"/>
</dbReference>
<dbReference type="GO" id="GO:0016567">
    <property type="term" value="P:protein ubiquitination"/>
    <property type="evidence" value="ECO:0007669"/>
    <property type="project" value="InterPro"/>
</dbReference>